<dbReference type="EMBL" id="BTPU01000053">
    <property type="protein sequence ID" value="GMQ63841.1"/>
    <property type="molecule type" value="Genomic_DNA"/>
</dbReference>
<proteinExistence type="predicted"/>
<evidence type="ECO:0000313" key="1">
    <source>
        <dbReference type="EMBL" id="GMQ63841.1"/>
    </source>
</evidence>
<reference evidence="1" key="1">
    <citation type="submission" date="2023-09" db="EMBL/GenBank/DDBJ databases">
        <title>Vallitalea sediminicola and Vallitalea maricola sp. nov., anaerobic bacteria isolated from marine sediment.</title>
        <authorList>
            <person name="Hirano S."/>
            <person name="Maeda A."/>
            <person name="Terahara T."/>
            <person name="Mori K."/>
            <person name="Hamada M."/>
            <person name="Matsumoto R."/>
            <person name="Kobayashi T."/>
        </authorList>
    </citation>
    <scope>NUCLEOTIDE SEQUENCE</scope>
    <source>
        <strain evidence="1">AN17-2</strain>
    </source>
</reference>
<sequence length="138" mass="16359">MMKKVEIDELEYIGYYTYEDEPFTGIAYELHYNGQVMSEVAMVGGVEDGLQTEYYDTGQIKSKLMMHNNWIHGYCVEWYEKGQIKMKSLIEYGIIVWQKQYGENGNLEYHFLIESTSDDYKRLQDFREKKGWSIAADE</sequence>
<accession>A0ACB5UM41</accession>
<keyword evidence="2" id="KW-1185">Reference proteome</keyword>
<gene>
    <name evidence="1" type="ORF">AN2V17_30770</name>
</gene>
<evidence type="ECO:0000313" key="2">
    <source>
        <dbReference type="Proteomes" id="UP001374599"/>
    </source>
</evidence>
<dbReference type="Proteomes" id="UP001374599">
    <property type="component" value="Unassembled WGS sequence"/>
</dbReference>
<name>A0ACB5UM41_9FIRM</name>
<organism evidence="1 2">
    <name type="scientific">Vallitalea maricola</name>
    <dbReference type="NCBI Taxonomy" id="3074433"/>
    <lineage>
        <taxon>Bacteria</taxon>
        <taxon>Bacillati</taxon>
        <taxon>Bacillota</taxon>
        <taxon>Clostridia</taxon>
        <taxon>Lachnospirales</taxon>
        <taxon>Vallitaleaceae</taxon>
        <taxon>Vallitalea</taxon>
    </lineage>
</organism>
<comment type="caution">
    <text evidence="1">The sequence shown here is derived from an EMBL/GenBank/DDBJ whole genome shotgun (WGS) entry which is preliminary data.</text>
</comment>
<protein>
    <submittedName>
        <fullName evidence="1">Uncharacterized protein</fullName>
    </submittedName>
</protein>